<keyword evidence="2 4" id="KW-0238">DNA-binding</keyword>
<evidence type="ECO:0000256" key="1">
    <source>
        <dbReference type="ARBA" id="ARBA00008857"/>
    </source>
</evidence>
<reference evidence="7 8" key="1">
    <citation type="submission" date="2022-06" db="EMBL/GenBank/DDBJ databases">
        <title>Genomic Encyclopedia of Archaeal and Bacterial Type Strains, Phase II (KMG-II): from individual species to whole genera.</title>
        <authorList>
            <person name="Goeker M."/>
        </authorList>
    </citation>
    <scope>NUCLEOTIDE SEQUENCE [LARGE SCALE GENOMIC DNA]</scope>
    <source>
        <strain evidence="7 8">DSM 45037</strain>
    </source>
</reference>
<dbReference type="PROSITE" id="PS51900">
    <property type="entry name" value="CB"/>
    <property type="match status" value="1"/>
</dbReference>
<evidence type="ECO:0000256" key="4">
    <source>
        <dbReference type="PROSITE-ProRule" id="PRU01248"/>
    </source>
</evidence>
<evidence type="ECO:0000256" key="3">
    <source>
        <dbReference type="ARBA" id="ARBA00023172"/>
    </source>
</evidence>
<dbReference type="PANTHER" id="PTHR30349">
    <property type="entry name" value="PHAGE INTEGRASE-RELATED"/>
    <property type="match status" value="1"/>
</dbReference>
<evidence type="ECO:0000259" key="6">
    <source>
        <dbReference type="PROSITE" id="PS51900"/>
    </source>
</evidence>
<gene>
    <name evidence="7" type="ORF">LX12_003905</name>
</gene>
<proteinExistence type="inferred from homology"/>
<comment type="similarity">
    <text evidence="1">Belongs to the 'phage' integrase family.</text>
</comment>
<feature type="domain" description="Core-binding (CB)" evidence="6">
    <location>
        <begin position="77"/>
        <end position="156"/>
    </location>
</feature>
<dbReference type="Pfam" id="PF00589">
    <property type="entry name" value="Phage_integrase"/>
    <property type="match status" value="1"/>
</dbReference>
<keyword evidence="3" id="KW-0233">DNA recombination</keyword>
<dbReference type="Gene3D" id="1.10.443.10">
    <property type="entry name" value="Intergrase catalytic core"/>
    <property type="match status" value="1"/>
</dbReference>
<dbReference type="Proteomes" id="UP001205740">
    <property type="component" value="Unassembled WGS sequence"/>
</dbReference>
<accession>A0ABT1H9Y2</accession>
<dbReference type="InterPro" id="IPR044068">
    <property type="entry name" value="CB"/>
</dbReference>
<sequence>MRTARVLVGAVKASIHSRDNTDGSRSWRVRWREHGKQKTATFLSPESAERFRLNIERYGPDQAKLIEGVGVAGEKQYTLRNAIDDHLAALTGIERGTIVTYERYRDRDLADMGALPLETVTDTVVAAWLADLAEEFSGKTIANKHGFLSAVMGRAVREGRIPSNPCDRTRLPRKDSEREPVFLTKTQFATVLSSVPDGWKPLVRWLVGTGMRFGEATALRVGDVDPDSGLVRIRRAWKFTGTAEPKMSYPKSKAGRRDINVPATLIAELDLDRPADDLLFVDPDRGGRVTYPKFRHTAWKNAVKAAGLRATPHDLRHTCASWMLKAGVPIHVVQAHLGHESITTTIGVYGHVDRASHEQAAAAVSAMLD</sequence>
<organism evidence="7 8">
    <name type="scientific">Williamsia serinedens</name>
    <dbReference type="NCBI Taxonomy" id="391736"/>
    <lineage>
        <taxon>Bacteria</taxon>
        <taxon>Bacillati</taxon>
        <taxon>Actinomycetota</taxon>
        <taxon>Actinomycetes</taxon>
        <taxon>Mycobacteriales</taxon>
        <taxon>Nocardiaceae</taxon>
        <taxon>Williamsia</taxon>
    </lineage>
</organism>
<dbReference type="PROSITE" id="PS51898">
    <property type="entry name" value="TYR_RECOMBINASE"/>
    <property type="match status" value="1"/>
</dbReference>
<dbReference type="Gene3D" id="1.10.150.130">
    <property type="match status" value="1"/>
</dbReference>
<dbReference type="InterPro" id="IPR002104">
    <property type="entry name" value="Integrase_catalytic"/>
</dbReference>
<dbReference type="SUPFAM" id="SSF56349">
    <property type="entry name" value="DNA breaking-rejoining enzymes"/>
    <property type="match status" value="1"/>
</dbReference>
<dbReference type="InterPro" id="IPR013762">
    <property type="entry name" value="Integrase-like_cat_sf"/>
</dbReference>
<dbReference type="InterPro" id="IPR011010">
    <property type="entry name" value="DNA_brk_join_enz"/>
</dbReference>
<dbReference type="RefSeq" id="WP_253656256.1">
    <property type="nucleotide sequence ID" value="NZ_BAAAOE010000002.1"/>
</dbReference>
<keyword evidence="8" id="KW-1185">Reference proteome</keyword>
<comment type="caution">
    <text evidence="7">The sequence shown here is derived from an EMBL/GenBank/DDBJ whole genome shotgun (WGS) entry which is preliminary data.</text>
</comment>
<dbReference type="EMBL" id="JAMTCG010000007">
    <property type="protein sequence ID" value="MCP2162697.1"/>
    <property type="molecule type" value="Genomic_DNA"/>
</dbReference>
<evidence type="ECO:0000259" key="5">
    <source>
        <dbReference type="PROSITE" id="PS51898"/>
    </source>
</evidence>
<dbReference type="PANTHER" id="PTHR30349:SF64">
    <property type="entry name" value="PROPHAGE INTEGRASE INTD-RELATED"/>
    <property type="match status" value="1"/>
</dbReference>
<evidence type="ECO:0000256" key="2">
    <source>
        <dbReference type="ARBA" id="ARBA00023125"/>
    </source>
</evidence>
<dbReference type="InterPro" id="IPR010998">
    <property type="entry name" value="Integrase_recombinase_N"/>
</dbReference>
<feature type="domain" description="Tyr recombinase" evidence="5">
    <location>
        <begin position="178"/>
        <end position="363"/>
    </location>
</feature>
<dbReference type="CDD" id="cd01189">
    <property type="entry name" value="INT_ICEBs1_C_like"/>
    <property type="match status" value="1"/>
</dbReference>
<dbReference type="InterPro" id="IPR050090">
    <property type="entry name" value="Tyrosine_recombinase_XerCD"/>
</dbReference>
<protein>
    <submittedName>
        <fullName evidence="7">Site-specific recombinase XerD</fullName>
    </submittedName>
</protein>
<evidence type="ECO:0000313" key="8">
    <source>
        <dbReference type="Proteomes" id="UP001205740"/>
    </source>
</evidence>
<evidence type="ECO:0000313" key="7">
    <source>
        <dbReference type="EMBL" id="MCP2162697.1"/>
    </source>
</evidence>
<name>A0ABT1H9Y2_9NOCA</name>